<keyword evidence="1" id="KW-1133">Transmembrane helix</keyword>
<comment type="caution">
    <text evidence="4">The sequence shown here is derived from an EMBL/GenBank/DDBJ whole genome shotgun (WGS) entry which is preliminary data.</text>
</comment>
<evidence type="ECO:0000259" key="2">
    <source>
        <dbReference type="PROSITE" id="PS50055"/>
    </source>
</evidence>
<dbReference type="InterPro" id="IPR000387">
    <property type="entry name" value="Tyr_Pase_dom"/>
</dbReference>
<keyword evidence="1" id="KW-0472">Membrane</keyword>
<dbReference type="PRINTS" id="PR00700">
    <property type="entry name" value="PRTYPHPHTASE"/>
</dbReference>
<evidence type="ECO:0000313" key="4">
    <source>
        <dbReference type="EMBL" id="OWJ99973.1"/>
    </source>
</evidence>
<dbReference type="OrthoDB" id="5854685at2759"/>
<dbReference type="PROSITE" id="PS50055">
    <property type="entry name" value="TYR_PHOSPHATASE_PTP"/>
    <property type="match status" value="1"/>
</dbReference>
<dbReference type="PANTHER" id="PTHR45706:SF7">
    <property type="entry name" value="TYROSINE-PROTEIN PHOSPHATASE NON-RECEPTOR TYPE 4"/>
    <property type="match status" value="1"/>
</dbReference>
<proteinExistence type="predicted"/>
<reference evidence="4 5" key="1">
    <citation type="journal article" date="2018" name="Mol. Genet. Genomics">
        <title>The red deer Cervus elaphus genome CerEla1.0: sequencing, annotating, genes, and chromosomes.</title>
        <authorList>
            <person name="Bana N.A."/>
            <person name="Nyiri A."/>
            <person name="Nagy J."/>
            <person name="Frank K."/>
            <person name="Nagy T."/>
            <person name="Steger V."/>
            <person name="Schiller M."/>
            <person name="Lakatos P."/>
            <person name="Sugar L."/>
            <person name="Horn P."/>
            <person name="Barta E."/>
            <person name="Orosz L."/>
        </authorList>
    </citation>
    <scope>NUCLEOTIDE SEQUENCE [LARGE SCALE GENOMIC DNA]</scope>
    <source>
        <strain evidence="4">Hungarian</strain>
    </source>
</reference>
<accession>A0A212C286</accession>
<dbReference type="InterPro" id="IPR000242">
    <property type="entry name" value="PTP_cat"/>
</dbReference>
<organism evidence="4 5">
    <name type="scientific">Cervus elaphus hippelaphus</name>
    <name type="common">European red deer</name>
    <dbReference type="NCBI Taxonomy" id="46360"/>
    <lineage>
        <taxon>Eukaryota</taxon>
        <taxon>Metazoa</taxon>
        <taxon>Chordata</taxon>
        <taxon>Craniata</taxon>
        <taxon>Vertebrata</taxon>
        <taxon>Euteleostomi</taxon>
        <taxon>Mammalia</taxon>
        <taxon>Eutheria</taxon>
        <taxon>Laurasiatheria</taxon>
        <taxon>Artiodactyla</taxon>
        <taxon>Ruminantia</taxon>
        <taxon>Pecora</taxon>
        <taxon>Cervidae</taxon>
        <taxon>Cervinae</taxon>
        <taxon>Cervus</taxon>
    </lineage>
</organism>
<keyword evidence="1" id="KW-0812">Transmembrane</keyword>
<feature type="non-terminal residue" evidence="4">
    <location>
        <position position="99"/>
    </location>
</feature>
<dbReference type="GO" id="GO:0009898">
    <property type="term" value="C:cytoplasmic side of plasma membrane"/>
    <property type="evidence" value="ECO:0007669"/>
    <property type="project" value="TreeGrafter"/>
</dbReference>
<dbReference type="PROSITE" id="PS50056">
    <property type="entry name" value="TYR_PHOSPHATASE_2"/>
    <property type="match status" value="1"/>
</dbReference>
<dbReference type="GO" id="GO:0005737">
    <property type="term" value="C:cytoplasm"/>
    <property type="evidence" value="ECO:0007669"/>
    <property type="project" value="TreeGrafter"/>
</dbReference>
<evidence type="ECO:0000313" key="5">
    <source>
        <dbReference type="Proteomes" id="UP000242450"/>
    </source>
</evidence>
<dbReference type="InterPro" id="IPR029021">
    <property type="entry name" value="Prot-tyrosine_phosphatase-like"/>
</dbReference>
<feature type="transmembrane region" description="Helical" evidence="1">
    <location>
        <begin position="12"/>
        <end position="32"/>
    </location>
</feature>
<dbReference type="GO" id="GO:0004725">
    <property type="term" value="F:protein tyrosine phosphatase activity"/>
    <property type="evidence" value="ECO:0007669"/>
    <property type="project" value="InterPro"/>
</dbReference>
<name>A0A212C286_CEREH</name>
<dbReference type="AlphaFoldDB" id="A0A212C286"/>
<dbReference type="InterPro" id="IPR003595">
    <property type="entry name" value="Tyr_Pase_cat"/>
</dbReference>
<dbReference type="SUPFAM" id="SSF52799">
    <property type="entry name" value="(Phosphotyrosine protein) phosphatases II"/>
    <property type="match status" value="1"/>
</dbReference>
<feature type="domain" description="Tyrosine specific protein phosphatases" evidence="3">
    <location>
        <begin position="14"/>
        <end position="69"/>
    </location>
</feature>
<dbReference type="SMART" id="SM00404">
    <property type="entry name" value="PTPc_motif"/>
    <property type="match status" value="1"/>
</dbReference>
<keyword evidence="5" id="KW-1185">Reference proteome</keyword>
<feature type="domain" description="Tyrosine-protein phosphatase" evidence="2">
    <location>
        <begin position="1"/>
        <end position="84"/>
    </location>
</feature>
<evidence type="ECO:0000256" key="1">
    <source>
        <dbReference type="SAM" id="Phobius"/>
    </source>
</evidence>
<sequence length="99" mass="11270">HKKFSRTVSVRLCPIFVLFSAGIGRTGVLITMETAMCLIECNQPVYPLDIVRTMRDQRAMMIQTPVSTTYLSQYRFVCEAILKVYEEGFVKPLTTSSNK</sequence>
<dbReference type="Gene3D" id="3.90.190.10">
    <property type="entry name" value="Protein tyrosine phosphatase superfamily"/>
    <property type="match status" value="1"/>
</dbReference>
<protein>
    <submittedName>
        <fullName evidence="4">Uncharacterized protein</fullName>
    </submittedName>
</protein>
<dbReference type="Proteomes" id="UP000242450">
    <property type="component" value="Chromosome 33"/>
</dbReference>
<dbReference type="EMBL" id="MKHE01000033">
    <property type="protein sequence ID" value="OWJ99973.1"/>
    <property type="molecule type" value="Genomic_DNA"/>
</dbReference>
<dbReference type="PANTHER" id="PTHR45706">
    <property type="entry name" value="TYROSINE-PROTEIN PHOSPHATASE"/>
    <property type="match status" value="1"/>
</dbReference>
<gene>
    <name evidence="4" type="ORF">Celaphus_00015956</name>
</gene>
<feature type="non-terminal residue" evidence="4">
    <location>
        <position position="1"/>
    </location>
</feature>
<evidence type="ECO:0000259" key="3">
    <source>
        <dbReference type="PROSITE" id="PS50056"/>
    </source>
</evidence>
<dbReference type="Pfam" id="PF00102">
    <property type="entry name" value="Y_phosphatase"/>
    <property type="match status" value="1"/>
</dbReference>